<evidence type="ECO:0000313" key="2">
    <source>
        <dbReference type="EMBL" id="MPC33298.1"/>
    </source>
</evidence>
<evidence type="ECO:0000256" key="1">
    <source>
        <dbReference type="SAM" id="MobiDB-lite"/>
    </source>
</evidence>
<organism evidence="2 3">
    <name type="scientific">Portunus trituberculatus</name>
    <name type="common">Swimming crab</name>
    <name type="synonym">Neptunus trituberculatus</name>
    <dbReference type="NCBI Taxonomy" id="210409"/>
    <lineage>
        <taxon>Eukaryota</taxon>
        <taxon>Metazoa</taxon>
        <taxon>Ecdysozoa</taxon>
        <taxon>Arthropoda</taxon>
        <taxon>Crustacea</taxon>
        <taxon>Multicrustacea</taxon>
        <taxon>Malacostraca</taxon>
        <taxon>Eumalacostraca</taxon>
        <taxon>Eucarida</taxon>
        <taxon>Decapoda</taxon>
        <taxon>Pleocyemata</taxon>
        <taxon>Brachyura</taxon>
        <taxon>Eubrachyura</taxon>
        <taxon>Portunoidea</taxon>
        <taxon>Portunidae</taxon>
        <taxon>Portuninae</taxon>
        <taxon>Portunus</taxon>
    </lineage>
</organism>
<evidence type="ECO:0000313" key="3">
    <source>
        <dbReference type="Proteomes" id="UP000324222"/>
    </source>
</evidence>
<proteinExistence type="predicted"/>
<dbReference type="AlphaFoldDB" id="A0A5B7EIW1"/>
<comment type="caution">
    <text evidence="2">The sequence shown here is derived from an EMBL/GenBank/DDBJ whole genome shotgun (WGS) entry which is preliminary data.</text>
</comment>
<feature type="region of interest" description="Disordered" evidence="1">
    <location>
        <begin position="21"/>
        <end position="50"/>
    </location>
</feature>
<keyword evidence="3" id="KW-1185">Reference proteome</keyword>
<protein>
    <submittedName>
        <fullName evidence="2">Uncharacterized protein</fullName>
    </submittedName>
</protein>
<dbReference type="EMBL" id="VSRR010002801">
    <property type="protein sequence ID" value="MPC33298.1"/>
    <property type="molecule type" value="Genomic_DNA"/>
</dbReference>
<dbReference type="Proteomes" id="UP000324222">
    <property type="component" value="Unassembled WGS sequence"/>
</dbReference>
<gene>
    <name evidence="2" type="ORF">E2C01_026642</name>
</gene>
<reference evidence="2 3" key="1">
    <citation type="submission" date="2019-05" db="EMBL/GenBank/DDBJ databases">
        <title>Another draft genome of Portunus trituberculatus and its Hox gene families provides insights of decapod evolution.</title>
        <authorList>
            <person name="Jeong J.-H."/>
            <person name="Song I."/>
            <person name="Kim S."/>
            <person name="Choi T."/>
            <person name="Kim D."/>
            <person name="Ryu S."/>
            <person name="Kim W."/>
        </authorList>
    </citation>
    <scope>NUCLEOTIDE SEQUENCE [LARGE SCALE GENOMIC DNA]</scope>
    <source>
        <tissue evidence="2">Muscle</tissue>
    </source>
</reference>
<sequence length="80" mass="8713">MTCMGNGGGCGQHVQLSLIDPNGGQKEEWSSMATNGGKVQRNSEDAKITGGGLPRLAFRHRLKRVDSFLYRRLESGQAHL</sequence>
<accession>A0A5B7EIW1</accession>
<name>A0A5B7EIW1_PORTR</name>